<dbReference type="GO" id="GO:0005524">
    <property type="term" value="F:ATP binding"/>
    <property type="evidence" value="ECO:0007669"/>
    <property type="project" value="UniProtKB-KW"/>
</dbReference>
<feature type="active site" evidence="1">
    <location>
        <position position="203"/>
    </location>
</feature>
<protein>
    <submittedName>
        <fullName evidence="4">DUF4172 domain-containing protein</fullName>
    </submittedName>
</protein>
<dbReference type="SUPFAM" id="SSF140931">
    <property type="entry name" value="Fic-like"/>
    <property type="match status" value="1"/>
</dbReference>
<dbReference type="Gene3D" id="1.10.10.10">
    <property type="entry name" value="Winged helix-like DNA-binding domain superfamily/Winged helix DNA-binding domain"/>
    <property type="match status" value="1"/>
</dbReference>
<dbReference type="EMBL" id="JAAABI010000004">
    <property type="protein sequence ID" value="NAY92668.1"/>
    <property type="molecule type" value="Genomic_DNA"/>
</dbReference>
<dbReference type="AlphaFoldDB" id="A0A964TD25"/>
<reference evidence="4" key="1">
    <citation type="submission" date="2020-01" db="EMBL/GenBank/DDBJ databases">
        <title>Muricauda ochracea sp. nov., isolated from a tidal flat of Garorim bay in Korea.</title>
        <authorList>
            <person name="Kim D."/>
            <person name="Yoo Y."/>
            <person name="Kim J.-J."/>
        </authorList>
    </citation>
    <scope>NUCLEOTIDE SEQUENCE</scope>
    <source>
        <strain evidence="4">JGD-17</strain>
    </source>
</reference>
<feature type="binding site" evidence="2">
    <location>
        <begin position="207"/>
        <end position="214"/>
    </location>
    <ligand>
        <name>ATP</name>
        <dbReference type="ChEBI" id="CHEBI:30616"/>
    </ligand>
</feature>
<dbReference type="RefSeq" id="WP_166524085.1">
    <property type="nucleotide sequence ID" value="NZ_JAAABI010000004.1"/>
</dbReference>
<feature type="domain" description="Fido" evidence="3">
    <location>
        <begin position="114"/>
        <end position="266"/>
    </location>
</feature>
<evidence type="ECO:0000313" key="4">
    <source>
        <dbReference type="EMBL" id="NAY92668.1"/>
    </source>
</evidence>
<dbReference type="Pfam" id="PF13776">
    <property type="entry name" value="DUF4172"/>
    <property type="match status" value="1"/>
</dbReference>
<gene>
    <name evidence="4" type="ORF">GTQ34_12140</name>
</gene>
<keyword evidence="2" id="KW-0547">Nucleotide-binding</keyword>
<feature type="binding site" evidence="2">
    <location>
        <begin position="244"/>
        <end position="245"/>
    </location>
    <ligand>
        <name>ATP</name>
        <dbReference type="ChEBI" id="CHEBI:30616"/>
    </ligand>
</feature>
<accession>A0A964TD25</accession>
<evidence type="ECO:0000256" key="2">
    <source>
        <dbReference type="PIRSR" id="PIRSR640198-2"/>
    </source>
</evidence>
<keyword evidence="2" id="KW-0067">ATP-binding</keyword>
<name>A0A964TD25_9FLAO</name>
<dbReference type="InterPro" id="IPR036388">
    <property type="entry name" value="WH-like_DNA-bd_sf"/>
</dbReference>
<dbReference type="InterPro" id="IPR003812">
    <property type="entry name" value="Fido"/>
</dbReference>
<dbReference type="PANTHER" id="PTHR13504">
    <property type="entry name" value="FIDO DOMAIN-CONTAINING PROTEIN DDB_G0283145"/>
    <property type="match status" value="1"/>
</dbReference>
<organism evidence="4 5">
    <name type="scientific">Flagellimonas ochracea</name>
    <dbReference type="NCBI Taxonomy" id="2696472"/>
    <lineage>
        <taxon>Bacteria</taxon>
        <taxon>Pseudomonadati</taxon>
        <taxon>Bacteroidota</taxon>
        <taxon>Flavobacteriia</taxon>
        <taxon>Flavobacteriales</taxon>
        <taxon>Flavobacteriaceae</taxon>
        <taxon>Flagellimonas</taxon>
    </lineage>
</organism>
<dbReference type="InterPro" id="IPR025230">
    <property type="entry name" value="DUF4172"/>
</dbReference>
<dbReference type="Pfam" id="PF02661">
    <property type="entry name" value="Fic"/>
    <property type="match status" value="1"/>
</dbReference>
<dbReference type="InterPro" id="IPR040198">
    <property type="entry name" value="Fido_containing"/>
</dbReference>
<evidence type="ECO:0000256" key="1">
    <source>
        <dbReference type="PIRSR" id="PIRSR640198-1"/>
    </source>
</evidence>
<evidence type="ECO:0000259" key="3">
    <source>
        <dbReference type="PROSITE" id="PS51459"/>
    </source>
</evidence>
<evidence type="ECO:0000313" key="5">
    <source>
        <dbReference type="Proteomes" id="UP000667650"/>
    </source>
</evidence>
<keyword evidence="5" id="KW-1185">Reference proteome</keyword>
<dbReference type="InterPro" id="IPR036597">
    <property type="entry name" value="Fido-like_dom_sf"/>
</dbReference>
<dbReference type="PROSITE" id="PS51459">
    <property type="entry name" value="FIDO"/>
    <property type="match status" value="1"/>
</dbReference>
<proteinExistence type="predicted"/>
<sequence>MRYNWQQKDWPNFQYQTTSIEDMLFDFAQRTGRISGVLEGLSETEQTEAMINLMVSEAIKTSEIEGEYLSRNDVMSSIRRNLGLNPELPLTKDKRAEGVAELMLAVRNNFSKPLTSQILFDWHTMLLKGNTKIQIGQWRTHEEPMQIVSGGMSSEVVHFEAPPPKRVSTEMDGFINWFNHAQDTIKKPILRAAVAHLYFESIHPFEDGNGRIGRAIAEKALSQGIGRPVLFSLSKSIDGNKKAYYDALQRAQLSNEITDWIYYFVQTVLDAQIDAEQEIEFTLKKTRFFDQYKDVLNDRQQKVVGRMLEEGHQGFEGGMNARKYVSLARTSKATATRDLQDLVEKQIFRPVGGGRSTRYEIHI</sequence>
<dbReference type="Proteomes" id="UP000667650">
    <property type="component" value="Unassembled WGS sequence"/>
</dbReference>
<dbReference type="PANTHER" id="PTHR13504:SF33">
    <property type="entry name" value="FIC FAMILY PROTEIN"/>
    <property type="match status" value="1"/>
</dbReference>
<comment type="caution">
    <text evidence="4">The sequence shown here is derived from an EMBL/GenBank/DDBJ whole genome shotgun (WGS) entry which is preliminary data.</text>
</comment>
<dbReference type="Gene3D" id="1.10.3290.10">
    <property type="entry name" value="Fido-like domain"/>
    <property type="match status" value="1"/>
</dbReference>